<accession>A0ACB7S9Z1</accession>
<protein>
    <submittedName>
        <fullName evidence="1">Uncharacterized protein</fullName>
    </submittedName>
</protein>
<proteinExistence type="predicted"/>
<evidence type="ECO:0000313" key="2">
    <source>
        <dbReference type="Proteomes" id="UP000821845"/>
    </source>
</evidence>
<sequence length="174" mass="18988">MSARSLDRSGHGFGTRSIGPGLHVCLLALPAYQTAHLQTRGPLFLGKLPSFGGQVTSVAVRGRGGCRDACEEIHDAADVSRWPCYMGDVVQTGDARDFDSVRCCVCCMRCAKRAMEYKREVEKKKIVKDHAFFWSFVDTGQDGTITWSGQAGEVKPVFFYVTAGGTPSKTVETQ</sequence>
<reference evidence="1" key="1">
    <citation type="submission" date="2020-05" db="EMBL/GenBank/DDBJ databases">
        <title>Large-scale comparative analyses of tick genomes elucidate their genetic diversity and vector capacities.</title>
        <authorList>
            <person name="Jia N."/>
            <person name="Wang J."/>
            <person name="Shi W."/>
            <person name="Du L."/>
            <person name="Sun Y."/>
            <person name="Zhan W."/>
            <person name="Jiang J."/>
            <person name="Wang Q."/>
            <person name="Zhang B."/>
            <person name="Ji P."/>
            <person name="Sakyi L.B."/>
            <person name="Cui X."/>
            <person name="Yuan T."/>
            <person name="Jiang B."/>
            <person name="Yang W."/>
            <person name="Lam T.T.-Y."/>
            <person name="Chang Q."/>
            <person name="Ding S."/>
            <person name="Wang X."/>
            <person name="Zhu J."/>
            <person name="Ruan X."/>
            <person name="Zhao L."/>
            <person name="Wei J."/>
            <person name="Que T."/>
            <person name="Du C."/>
            <person name="Cheng J."/>
            <person name="Dai P."/>
            <person name="Han X."/>
            <person name="Huang E."/>
            <person name="Gao Y."/>
            <person name="Liu J."/>
            <person name="Shao H."/>
            <person name="Ye R."/>
            <person name="Li L."/>
            <person name="Wei W."/>
            <person name="Wang X."/>
            <person name="Wang C."/>
            <person name="Yang T."/>
            <person name="Huo Q."/>
            <person name="Li W."/>
            <person name="Guo W."/>
            <person name="Chen H."/>
            <person name="Zhou L."/>
            <person name="Ni X."/>
            <person name="Tian J."/>
            <person name="Zhou Y."/>
            <person name="Sheng Y."/>
            <person name="Liu T."/>
            <person name="Pan Y."/>
            <person name="Xia L."/>
            <person name="Li J."/>
            <person name="Zhao F."/>
            <person name="Cao W."/>
        </authorList>
    </citation>
    <scope>NUCLEOTIDE SEQUENCE</scope>
    <source>
        <strain evidence="1">Hyas-2018</strain>
    </source>
</reference>
<dbReference type="EMBL" id="CM023485">
    <property type="protein sequence ID" value="KAH6931370.1"/>
    <property type="molecule type" value="Genomic_DNA"/>
</dbReference>
<gene>
    <name evidence="1" type="ORF">HPB50_023990</name>
</gene>
<name>A0ACB7S9Z1_HYAAI</name>
<organism evidence="1 2">
    <name type="scientific">Hyalomma asiaticum</name>
    <name type="common">Tick</name>
    <dbReference type="NCBI Taxonomy" id="266040"/>
    <lineage>
        <taxon>Eukaryota</taxon>
        <taxon>Metazoa</taxon>
        <taxon>Ecdysozoa</taxon>
        <taxon>Arthropoda</taxon>
        <taxon>Chelicerata</taxon>
        <taxon>Arachnida</taxon>
        <taxon>Acari</taxon>
        <taxon>Parasitiformes</taxon>
        <taxon>Ixodida</taxon>
        <taxon>Ixodoidea</taxon>
        <taxon>Ixodidae</taxon>
        <taxon>Hyalomminae</taxon>
        <taxon>Hyalomma</taxon>
    </lineage>
</organism>
<dbReference type="Proteomes" id="UP000821845">
    <property type="component" value="Chromosome 5"/>
</dbReference>
<keyword evidence="2" id="KW-1185">Reference proteome</keyword>
<evidence type="ECO:0000313" key="1">
    <source>
        <dbReference type="EMBL" id="KAH6931370.1"/>
    </source>
</evidence>
<comment type="caution">
    <text evidence="1">The sequence shown here is derived from an EMBL/GenBank/DDBJ whole genome shotgun (WGS) entry which is preliminary data.</text>
</comment>